<sequence length="155" mass="17312">MNLLNLLFLLSIFTVVLVYAVGKLRYAGLFGMIAYAMQLIVLIGLWDKMPLAASFSFSVLDNVVHWEMNGLGWFFAIITVGAALFTSMYTVGDWGETQKDLRLQHVSLAVNVLAMLILLSSGDFLSLFIGWELVSWAKSAFTQARRHLKATVFVI</sequence>
<feature type="transmembrane region" description="Helical" evidence="1">
    <location>
        <begin position="112"/>
        <end position="131"/>
    </location>
</feature>
<protein>
    <submittedName>
        <fullName evidence="2">NADH dehydrogenase subunit N</fullName>
    </submittedName>
</protein>
<dbReference type="Proteomes" id="UP000076962">
    <property type="component" value="Unassembled WGS sequence"/>
</dbReference>
<feature type="transmembrane region" description="Helical" evidence="1">
    <location>
        <begin position="29"/>
        <end position="46"/>
    </location>
</feature>
<proteinExistence type="predicted"/>
<keyword evidence="1" id="KW-1133">Transmembrane helix</keyword>
<name>A0A176RZ53_9GAMM</name>
<dbReference type="AlphaFoldDB" id="A0A176RZ53"/>
<evidence type="ECO:0000256" key="1">
    <source>
        <dbReference type="SAM" id="Phobius"/>
    </source>
</evidence>
<reference evidence="2 3" key="1">
    <citation type="submission" date="2016-05" db="EMBL/GenBank/DDBJ databases">
        <title>Single-cell genome of chain-forming Candidatus Thiomargarita nelsonii and comparison to other large sulfur-oxidizing bacteria.</title>
        <authorList>
            <person name="Winkel M."/>
            <person name="Salman V."/>
            <person name="Woyke T."/>
            <person name="Schulz-Vogt H."/>
            <person name="Richter M."/>
            <person name="Flood B."/>
            <person name="Bailey J."/>
            <person name="Amann R."/>
            <person name="Mussmann M."/>
        </authorList>
    </citation>
    <scope>NUCLEOTIDE SEQUENCE [LARGE SCALE GENOMIC DNA]</scope>
    <source>
        <strain evidence="2 3">THI036</strain>
    </source>
</reference>
<organism evidence="2 3">
    <name type="scientific">Candidatus Thiomargarita nelsonii</name>
    <dbReference type="NCBI Taxonomy" id="1003181"/>
    <lineage>
        <taxon>Bacteria</taxon>
        <taxon>Pseudomonadati</taxon>
        <taxon>Pseudomonadota</taxon>
        <taxon>Gammaproteobacteria</taxon>
        <taxon>Thiotrichales</taxon>
        <taxon>Thiotrichaceae</taxon>
        <taxon>Thiomargarita</taxon>
    </lineage>
</organism>
<evidence type="ECO:0000313" key="3">
    <source>
        <dbReference type="Proteomes" id="UP000076962"/>
    </source>
</evidence>
<keyword evidence="1" id="KW-0812">Transmembrane</keyword>
<gene>
    <name evidence="2" type="ORF">THIOM_003299</name>
</gene>
<keyword evidence="1" id="KW-0472">Membrane</keyword>
<evidence type="ECO:0000313" key="2">
    <source>
        <dbReference type="EMBL" id="OAD20958.1"/>
    </source>
</evidence>
<comment type="caution">
    <text evidence="2">The sequence shown here is derived from an EMBL/GenBank/DDBJ whole genome shotgun (WGS) entry which is preliminary data.</text>
</comment>
<dbReference type="EMBL" id="LUTY01001977">
    <property type="protein sequence ID" value="OAD20958.1"/>
    <property type="molecule type" value="Genomic_DNA"/>
</dbReference>
<feature type="transmembrane region" description="Helical" evidence="1">
    <location>
        <begin position="71"/>
        <end position="91"/>
    </location>
</feature>
<keyword evidence="3" id="KW-1185">Reference proteome</keyword>
<feature type="non-terminal residue" evidence="2">
    <location>
        <position position="155"/>
    </location>
</feature>
<feature type="transmembrane region" description="Helical" evidence="1">
    <location>
        <begin position="6"/>
        <end position="22"/>
    </location>
</feature>
<accession>A0A176RZ53</accession>